<proteinExistence type="predicted"/>
<organism evidence="2 3">
    <name type="scientific">Hibiscus sabdariffa</name>
    <name type="common">roselle</name>
    <dbReference type="NCBI Taxonomy" id="183260"/>
    <lineage>
        <taxon>Eukaryota</taxon>
        <taxon>Viridiplantae</taxon>
        <taxon>Streptophyta</taxon>
        <taxon>Embryophyta</taxon>
        <taxon>Tracheophyta</taxon>
        <taxon>Spermatophyta</taxon>
        <taxon>Magnoliopsida</taxon>
        <taxon>eudicotyledons</taxon>
        <taxon>Gunneridae</taxon>
        <taxon>Pentapetalae</taxon>
        <taxon>rosids</taxon>
        <taxon>malvids</taxon>
        <taxon>Malvales</taxon>
        <taxon>Malvaceae</taxon>
        <taxon>Malvoideae</taxon>
        <taxon>Hibiscus</taxon>
    </lineage>
</organism>
<evidence type="ECO:0008006" key="4">
    <source>
        <dbReference type="Google" id="ProtNLM"/>
    </source>
</evidence>
<name>A0ABR2NQV0_9ROSI</name>
<comment type="caution">
    <text evidence="2">The sequence shown here is derived from an EMBL/GenBank/DDBJ whole genome shotgun (WGS) entry which is preliminary data.</text>
</comment>
<keyword evidence="1" id="KW-0472">Membrane</keyword>
<evidence type="ECO:0000313" key="3">
    <source>
        <dbReference type="Proteomes" id="UP001396334"/>
    </source>
</evidence>
<protein>
    <recommendedName>
        <fullName evidence="4">Transmembrane protein</fullName>
    </recommendedName>
</protein>
<reference evidence="2 3" key="1">
    <citation type="journal article" date="2024" name="G3 (Bethesda)">
        <title>Genome assembly of Hibiscus sabdariffa L. provides insights into metabolisms of medicinal natural products.</title>
        <authorList>
            <person name="Kim T."/>
        </authorList>
    </citation>
    <scope>NUCLEOTIDE SEQUENCE [LARGE SCALE GENOMIC DNA]</scope>
    <source>
        <strain evidence="2">TK-2024</strain>
        <tissue evidence="2">Old leaves</tissue>
    </source>
</reference>
<dbReference type="Proteomes" id="UP001396334">
    <property type="component" value="Unassembled WGS sequence"/>
</dbReference>
<feature type="transmembrane region" description="Helical" evidence="1">
    <location>
        <begin position="29"/>
        <end position="49"/>
    </location>
</feature>
<accession>A0ABR2NQV0</accession>
<gene>
    <name evidence="2" type="ORF">V6N11_055549</name>
</gene>
<keyword evidence="1" id="KW-0812">Transmembrane</keyword>
<evidence type="ECO:0000313" key="2">
    <source>
        <dbReference type="EMBL" id="KAK8978561.1"/>
    </source>
</evidence>
<sequence length="90" mass="9461">MDSKSPQSSSPTFTATISETFKFDGKWKIASLLLVAAFALIVSGTRYICMRCRRNGAPVDVGVGAGFELQSRANGAPINVDVEAAAPAPQ</sequence>
<keyword evidence="1" id="KW-1133">Transmembrane helix</keyword>
<evidence type="ECO:0000256" key="1">
    <source>
        <dbReference type="SAM" id="Phobius"/>
    </source>
</evidence>
<dbReference type="EMBL" id="JBBPBN010000111">
    <property type="protein sequence ID" value="KAK8978561.1"/>
    <property type="molecule type" value="Genomic_DNA"/>
</dbReference>
<keyword evidence="3" id="KW-1185">Reference proteome</keyword>